<dbReference type="AlphaFoldDB" id="G7LDV5"/>
<dbReference type="EnsemblPlants" id="AET03870">
    <property type="protein sequence ID" value="AET03870"/>
    <property type="gene ID" value="MTR_8g076870"/>
</dbReference>
<protein>
    <submittedName>
        <fullName evidence="1 2">Uncharacterized protein</fullName>
    </submittedName>
</protein>
<dbReference type="Proteomes" id="UP000002051">
    <property type="component" value="Chromosome 8"/>
</dbReference>
<gene>
    <name evidence="1" type="ordered locus">MTR_8g076870</name>
</gene>
<keyword evidence="3" id="KW-1185">Reference proteome</keyword>
<name>G7LDV5_MEDTR</name>
<dbReference type="PaxDb" id="3880-AET03870"/>
<reference evidence="2" key="3">
    <citation type="submission" date="2015-04" db="UniProtKB">
        <authorList>
            <consortium name="EnsemblPlants"/>
        </authorList>
    </citation>
    <scope>IDENTIFICATION</scope>
    <source>
        <strain evidence="2">cv. Jemalong A17</strain>
    </source>
</reference>
<dbReference type="EMBL" id="CM001224">
    <property type="protein sequence ID" value="AET03870.1"/>
    <property type="molecule type" value="Genomic_DNA"/>
</dbReference>
<sequence length="57" mass="6909">MWWEKKRCVWLLGFEPRSPRPQRGILTTKLQPHWCSSSDDESKWKDFFVLPFLPTIC</sequence>
<reference evidence="1 3" key="1">
    <citation type="journal article" date="2011" name="Nature">
        <title>The Medicago genome provides insight into the evolution of rhizobial symbioses.</title>
        <authorList>
            <person name="Young N.D."/>
            <person name="Debelle F."/>
            <person name="Oldroyd G.E."/>
            <person name="Geurts R."/>
            <person name="Cannon S.B."/>
            <person name="Udvardi M.K."/>
            <person name="Benedito V.A."/>
            <person name="Mayer K.F."/>
            <person name="Gouzy J."/>
            <person name="Schoof H."/>
            <person name="Van de Peer Y."/>
            <person name="Proost S."/>
            <person name="Cook D.R."/>
            <person name="Meyers B.C."/>
            <person name="Spannagl M."/>
            <person name="Cheung F."/>
            <person name="De Mita S."/>
            <person name="Krishnakumar V."/>
            <person name="Gundlach H."/>
            <person name="Zhou S."/>
            <person name="Mudge J."/>
            <person name="Bharti A.K."/>
            <person name="Murray J.D."/>
            <person name="Naoumkina M.A."/>
            <person name="Rosen B."/>
            <person name="Silverstein K.A."/>
            <person name="Tang H."/>
            <person name="Rombauts S."/>
            <person name="Zhao P.X."/>
            <person name="Zhou P."/>
            <person name="Barbe V."/>
            <person name="Bardou P."/>
            <person name="Bechner M."/>
            <person name="Bellec A."/>
            <person name="Berger A."/>
            <person name="Berges H."/>
            <person name="Bidwell S."/>
            <person name="Bisseling T."/>
            <person name="Choisne N."/>
            <person name="Couloux A."/>
            <person name="Denny R."/>
            <person name="Deshpande S."/>
            <person name="Dai X."/>
            <person name="Doyle J.J."/>
            <person name="Dudez A.M."/>
            <person name="Farmer A.D."/>
            <person name="Fouteau S."/>
            <person name="Franken C."/>
            <person name="Gibelin C."/>
            <person name="Gish J."/>
            <person name="Goldstein S."/>
            <person name="Gonzalez A.J."/>
            <person name="Green P.J."/>
            <person name="Hallab A."/>
            <person name="Hartog M."/>
            <person name="Hua A."/>
            <person name="Humphray S.J."/>
            <person name="Jeong D.H."/>
            <person name="Jing Y."/>
            <person name="Jocker A."/>
            <person name="Kenton S.M."/>
            <person name="Kim D.J."/>
            <person name="Klee K."/>
            <person name="Lai H."/>
            <person name="Lang C."/>
            <person name="Lin S."/>
            <person name="Macmil S.L."/>
            <person name="Magdelenat G."/>
            <person name="Matthews L."/>
            <person name="McCorrison J."/>
            <person name="Monaghan E.L."/>
            <person name="Mun J.H."/>
            <person name="Najar F.Z."/>
            <person name="Nicholson C."/>
            <person name="Noirot C."/>
            <person name="O'Bleness M."/>
            <person name="Paule C.R."/>
            <person name="Poulain J."/>
            <person name="Prion F."/>
            <person name="Qin B."/>
            <person name="Qu C."/>
            <person name="Retzel E.F."/>
            <person name="Riddle C."/>
            <person name="Sallet E."/>
            <person name="Samain S."/>
            <person name="Samson N."/>
            <person name="Sanders I."/>
            <person name="Saurat O."/>
            <person name="Scarpelli C."/>
            <person name="Schiex T."/>
            <person name="Segurens B."/>
            <person name="Severin A.J."/>
            <person name="Sherrier D.J."/>
            <person name="Shi R."/>
            <person name="Sims S."/>
            <person name="Singer S.R."/>
            <person name="Sinharoy S."/>
            <person name="Sterck L."/>
            <person name="Viollet A."/>
            <person name="Wang B.B."/>
            <person name="Wang K."/>
            <person name="Wang M."/>
            <person name="Wang X."/>
            <person name="Warfsmann J."/>
            <person name="Weissenbach J."/>
            <person name="White D.D."/>
            <person name="White J.D."/>
            <person name="Wiley G.B."/>
            <person name="Wincker P."/>
            <person name="Xing Y."/>
            <person name="Yang L."/>
            <person name="Yao Z."/>
            <person name="Ying F."/>
            <person name="Zhai J."/>
            <person name="Zhou L."/>
            <person name="Zuber A."/>
            <person name="Denarie J."/>
            <person name="Dixon R.A."/>
            <person name="May G.D."/>
            <person name="Schwartz D.C."/>
            <person name="Rogers J."/>
            <person name="Quetier F."/>
            <person name="Town C.D."/>
            <person name="Roe B.A."/>
        </authorList>
    </citation>
    <scope>NUCLEOTIDE SEQUENCE [LARGE SCALE GENOMIC DNA]</scope>
    <source>
        <strain evidence="1">A17</strain>
        <strain evidence="2 3">cv. Jemalong A17</strain>
    </source>
</reference>
<dbReference type="HOGENOM" id="CLU_2999545_0_0_1"/>
<proteinExistence type="predicted"/>
<evidence type="ECO:0000313" key="3">
    <source>
        <dbReference type="Proteomes" id="UP000002051"/>
    </source>
</evidence>
<reference evidence="1 3" key="2">
    <citation type="journal article" date="2014" name="BMC Genomics">
        <title>An improved genome release (version Mt4.0) for the model legume Medicago truncatula.</title>
        <authorList>
            <person name="Tang H."/>
            <person name="Krishnakumar V."/>
            <person name="Bidwell S."/>
            <person name="Rosen B."/>
            <person name="Chan A."/>
            <person name="Zhou S."/>
            <person name="Gentzbittel L."/>
            <person name="Childs K.L."/>
            <person name="Yandell M."/>
            <person name="Gundlach H."/>
            <person name="Mayer K.F."/>
            <person name="Schwartz D.C."/>
            <person name="Town C.D."/>
        </authorList>
    </citation>
    <scope>GENOME REANNOTATION</scope>
    <source>
        <strain evidence="2 3">cv. Jemalong A17</strain>
    </source>
</reference>
<evidence type="ECO:0000313" key="2">
    <source>
        <dbReference type="EnsemblPlants" id="AET03870"/>
    </source>
</evidence>
<accession>G7LDV5</accession>
<organism evidence="1 3">
    <name type="scientific">Medicago truncatula</name>
    <name type="common">Barrel medic</name>
    <name type="synonym">Medicago tribuloides</name>
    <dbReference type="NCBI Taxonomy" id="3880"/>
    <lineage>
        <taxon>Eukaryota</taxon>
        <taxon>Viridiplantae</taxon>
        <taxon>Streptophyta</taxon>
        <taxon>Embryophyta</taxon>
        <taxon>Tracheophyta</taxon>
        <taxon>Spermatophyta</taxon>
        <taxon>Magnoliopsida</taxon>
        <taxon>eudicotyledons</taxon>
        <taxon>Gunneridae</taxon>
        <taxon>Pentapetalae</taxon>
        <taxon>rosids</taxon>
        <taxon>fabids</taxon>
        <taxon>Fabales</taxon>
        <taxon>Fabaceae</taxon>
        <taxon>Papilionoideae</taxon>
        <taxon>50 kb inversion clade</taxon>
        <taxon>NPAAA clade</taxon>
        <taxon>Hologalegina</taxon>
        <taxon>IRL clade</taxon>
        <taxon>Trifolieae</taxon>
        <taxon>Medicago</taxon>
    </lineage>
</organism>
<evidence type="ECO:0000313" key="1">
    <source>
        <dbReference type="EMBL" id="AET03870.1"/>
    </source>
</evidence>